<feature type="domain" description="Neurotransmitter-gated ion-channel ligand-binding" evidence="3">
    <location>
        <begin position="41"/>
        <end position="196"/>
    </location>
</feature>
<dbReference type="Pfam" id="PF02931">
    <property type="entry name" value="Neur_chan_LBD"/>
    <property type="match status" value="1"/>
</dbReference>
<keyword evidence="5" id="KW-1185">Reference proteome</keyword>
<name>A0A937CJ68_9HYPH</name>
<feature type="transmembrane region" description="Helical" evidence="1">
    <location>
        <begin position="233"/>
        <end position="253"/>
    </location>
</feature>
<keyword evidence="1" id="KW-0472">Membrane</keyword>
<dbReference type="Gene3D" id="2.70.170.10">
    <property type="entry name" value="Neurotransmitter-gated ion-channel ligand-binding domain"/>
    <property type="match status" value="1"/>
</dbReference>
<dbReference type="InterPro" id="IPR036734">
    <property type="entry name" value="Neur_chan_lig-bd_sf"/>
</dbReference>
<evidence type="ECO:0000256" key="1">
    <source>
        <dbReference type="SAM" id="Phobius"/>
    </source>
</evidence>
<dbReference type="SUPFAM" id="SSF63712">
    <property type="entry name" value="Nicotinic receptor ligand binding domain-like"/>
    <property type="match status" value="1"/>
</dbReference>
<dbReference type="EMBL" id="JAEQNC010000001">
    <property type="protein sequence ID" value="MBL0370790.1"/>
    <property type="molecule type" value="Genomic_DNA"/>
</dbReference>
<evidence type="ECO:0000256" key="2">
    <source>
        <dbReference type="SAM" id="SignalP"/>
    </source>
</evidence>
<evidence type="ECO:0000259" key="3">
    <source>
        <dbReference type="Pfam" id="PF02931"/>
    </source>
</evidence>
<dbReference type="AlphaFoldDB" id="A0A937CJ68"/>
<protein>
    <submittedName>
        <fullName evidence="4">Neurotransmitter-gated ion-channel ligand-binding protein</fullName>
    </submittedName>
</protein>
<sequence length="358" mass="39890">MRFSRSSLMLAALFILLGLRPQTVTATESTAPQPLPAGIHLPVKVHLSARVLNISRIEETKGEVSARLEYTLSWRDDSHGFDPLAAGVYRQDFYGGEATGALKAMWHPDVSITNQLSDPRSQSVAVSVTSEGDITVVRQIDADFRILVNLAAFPFDRQKLDFAFVAARYPTSEVIFTIDDRDRELSSISESLSVADWHPGNLGFTLEQFYGWNAKPFVRATVTATVERAWPRYLLRLFIPFAAVVSVSLFILWAPEKLRLDHAGIIYSALLALAALSFTFESSFPGSMSVNSPIAFMISIGYFYLVLTLLVHLSLIYANIPVFSRYPFLRAEIRNNVRFVLPAIFTLVCVCSVVRSLT</sequence>
<dbReference type="Proteomes" id="UP000633219">
    <property type="component" value="Unassembled WGS sequence"/>
</dbReference>
<dbReference type="GO" id="GO:0004888">
    <property type="term" value="F:transmembrane signaling receptor activity"/>
    <property type="evidence" value="ECO:0007669"/>
    <property type="project" value="InterPro"/>
</dbReference>
<organism evidence="4 5">
    <name type="scientific">Rhizobium setariae</name>
    <dbReference type="NCBI Taxonomy" id="2801340"/>
    <lineage>
        <taxon>Bacteria</taxon>
        <taxon>Pseudomonadati</taxon>
        <taxon>Pseudomonadota</taxon>
        <taxon>Alphaproteobacteria</taxon>
        <taxon>Hyphomicrobiales</taxon>
        <taxon>Rhizobiaceae</taxon>
        <taxon>Rhizobium/Agrobacterium group</taxon>
        <taxon>Rhizobium</taxon>
    </lineage>
</organism>
<evidence type="ECO:0000313" key="5">
    <source>
        <dbReference type="Proteomes" id="UP000633219"/>
    </source>
</evidence>
<feature type="signal peptide" evidence="2">
    <location>
        <begin position="1"/>
        <end position="26"/>
    </location>
</feature>
<comment type="caution">
    <text evidence="4">The sequence shown here is derived from an EMBL/GenBank/DDBJ whole genome shotgun (WGS) entry which is preliminary data.</text>
</comment>
<feature type="chain" id="PRO_5037496832" evidence="2">
    <location>
        <begin position="27"/>
        <end position="358"/>
    </location>
</feature>
<dbReference type="PANTHER" id="PTHR18945">
    <property type="entry name" value="NEUROTRANSMITTER GATED ION CHANNEL"/>
    <property type="match status" value="1"/>
</dbReference>
<reference evidence="4" key="1">
    <citation type="submission" date="2021-01" db="EMBL/GenBank/DDBJ databases">
        <title>Rhizobium sp. strain KVB221 16S ribosomal RNA gene Genome sequencing and assembly.</title>
        <authorList>
            <person name="Kang M."/>
        </authorList>
    </citation>
    <scope>NUCLEOTIDE SEQUENCE</scope>
    <source>
        <strain evidence="4">KVB221</strain>
    </source>
</reference>
<dbReference type="GO" id="GO:0005230">
    <property type="term" value="F:extracellular ligand-gated monoatomic ion channel activity"/>
    <property type="evidence" value="ECO:0007669"/>
    <property type="project" value="InterPro"/>
</dbReference>
<dbReference type="InterPro" id="IPR006201">
    <property type="entry name" value="Neur_channel"/>
</dbReference>
<proteinExistence type="predicted"/>
<keyword evidence="2" id="KW-0732">Signal</keyword>
<dbReference type="RefSeq" id="WP_201652261.1">
    <property type="nucleotide sequence ID" value="NZ_JAEQNC010000001.1"/>
</dbReference>
<keyword evidence="1" id="KW-1133">Transmembrane helix</keyword>
<feature type="transmembrane region" description="Helical" evidence="1">
    <location>
        <begin position="339"/>
        <end position="357"/>
    </location>
</feature>
<feature type="transmembrane region" description="Helical" evidence="1">
    <location>
        <begin position="294"/>
        <end position="318"/>
    </location>
</feature>
<gene>
    <name evidence="4" type="ORF">JJB09_02000</name>
</gene>
<dbReference type="GO" id="GO:0016020">
    <property type="term" value="C:membrane"/>
    <property type="evidence" value="ECO:0007669"/>
    <property type="project" value="InterPro"/>
</dbReference>
<keyword evidence="1" id="KW-0812">Transmembrane</keyword>
<feature type="transmembrane region" description="Helical" evidence="1">
    <location>
        <begin position="265"/>
        <end position="282"/>
    </location>
</feature>
<evidence type="ECO:0000313" key="4">
    <source>
        <dbReference type="EMBL" id="MBL0370790.1"/>
    </source>
</evidence>
<dbReference type="InterPro" id="IPR006202">
    <property type="entry name" value="Neur_chan_lig-bd"/>
</dbReference>
<accession>A0A937CJ68</accession>